<dbReference type="InterPro" id="IPR000172">
    <property type="entry name" value="GMC_OxRdtase_N"/>
</dbReference>
<evidence type="ECO:0000313" key="9">
    <source>
        <dbReference type="Proteomes" id="UP000035067"/>
    </source>
</evidence>
<dbReference type="SUPFAM" id="SSF51905">
    <property type="entry name" value="FAD/NAD(P)-binding domain"/>
    <property type="match status" value="1"/>
</dbReference>
<feature type="domain" description="Glucose-methanol-choline oxidoreductase N-terminal" evidence="6">
    <location>
        <begin position="86"/>
        <end position="308"/>
    </location>
</feature>
<keyword evidence="5" id="KW-0560">Oxidoreductase</keyword>
<dbReference type="Proteomes" id="UP000035067">
    <property type="component" value="Unassembled WGS sequence"/>
</dbReference>
<dbReference type="PATRIC" id="fig|1604020.3.peg.2482"/>
<dbReference type="Pfam" id="PF00732">
    <property type="entry name" value="GMC_oxred_N"/>
    <property type="match status" value="1"/>
</dbReference>
<dbReference type="PANTHER" id="PTHR42784">
    <property type="entry name" value="PYRANOSE 2-OXIDASE"/>
    <property type="match status" value="1"/>
</dbReference>
<accession>A0A0G2HLX4</accession>
<organism evidence="8 9">
    <name type="scientific">Candidatus Synechococcus spongiarum SP3</name>
    <dbReference type="NCBI Taxonomy" id="1604020"/>
    <lineage>
        <taxon>Bacteria</taxon>
        <taxon>Bacillati</taxon>
        <taxon>Cyanobacteriota</taxon>
        <taxon>Cyanophyceae</taxon>
        <taxon>Synechococcales</taxon>
        <taxon>Synechococcaceae</taxon>
        <taxon>Synechococcus</taxon>
    </lineage>
</organism>
<comment type="cofactor">
    <cofactor evidence="1">
        <name>FAD</name>
        <dbReference type="ChEBI" id="CHEBI:57692"/>
    </cofactor>
</comment>
<protein>
    <recommendedName>
        <fullName evidence="10">GMC oxidoreductase</fullName>
    </recommendedName>
</protein>
<keyword evidence="3" id="KW-0285">Flavoprotein</keyword>
<evidence type="ECO:0000256" key="2">
    <source>
        <dbReference type="ARBA" id="ARBA00010790"/>
    </source>
</evidence>
<dbReference type="InterPro" id="IPR007867">
    <property type="entry name" value="GMC_OxRtase_C"/>
</dbReference>
<proteinExistence type="inferred from homology"/>
<dbReference type="PANTHER" id="PTHR42784:SF1">
    <property type="entry name" value="PYRANOSE 2-OXIDASE"/>
    <property type="match status" value="1"/>
</dbReference>
<evidence type="ECO:0000259" key="7">
    <source>
        <dbReference type="Pfam" id="PF05199"/>
    </source>
</evidence>
<evidence type="ECO:0000313" key="8">
    <source>
        <dbReference type="EMBL" id="KKZ12699.1"/>
    </source>
</evidence>
<reference evidence="8 9" key="1">
    <citation type="submission" date="2015-01" db="EMBL/GenBank/DDBJ databases">
        <title>Lifestyle Evolution in Cyanobacterial Symbionts of Sponges.</title>
        <authorList>
            <person name="Burgsdorf I."/>
            <person name="Slaby B.M."/>
            <person name="Handley K.M."/>
            <person name="Haber M."/>
            <person name="Blom J."/>
            <person name="Marshall C.W."/>
            <person name="Gilbert J.A."/>
            <person name="Hentschel U."/>
            <person name="Steindler L."/>
        </authorList>
    </citation>
    <scope>NUCLEOTIDE SEQUENCE [LARGE SCALE GENOMIC DNA]</scope>
    <source>
        <strain evidence="8">SP3</strain>
    </source>
</reference>
<evidence type="ECO:0000256" key="5">
    <source>
        <dbReference type="ARBA" id="ARBA00023002"/>
    </source>
</evidence>
<comment type="caution">
    <text evidence="8">The sequence shown here is derived from an EMBL/GenBank/DDBJ whole genome shotgun (WGS) entry which is preliminary data.</text>
</comment>
<dbReference type="GO" id="GO:0016614">
    <property type="term" value="F:oxidoreductase activity, acting on CH-OH group of donors"/>
    <property type="evidence" value="ECO:0007669"/>
    <property type="project" value="InterPro"/>
</dbReference>
<evidence type="ECO:0000256" key="1">
    <source>
        <dbReference type="ARBA" id="ARBA00001974"/>
    </source>
</evidence>
<dbReference type="EMBL" id="JXQG01000014">
    <property type="protein sequence ID" value="KKZ12699.1"/>
    <property type="molecule type" value="Genomic_DNA"/>
</dbReference>
<dbReference type="Pfam" id="PF05199">
    <property type="entry name" value="GMC_oxred_C"/>
    <property type="match status" value="1"/>
</dbReference>
<dbReference type="Gene3D" id="3.50.50.60">
    <property type="entry name" value="FAD/NAD(P)-binding domain"/>
    <property type="match status" value="2"/>
</dbReference>
<evidence type="ECO:0000256" key="3">
    <source>
        <dbReference type="ARBA" id="ARBA00022630"/>
    </source>
</evidence>
<feature type="domain" description="Glucose-methanol-choline oxidoreductase C-terminal" evidence="7">
    <location>
        <begin position="392"/>
        <end position="529"/>
    </location>
</feature>
<dbReference type="AlphaFoldDB" id="A0A0G2HLX4"/>
<evidence type="ECO:0000256" key="4">
    <source>
        <dbReference type="ARBA" id="ARBA00022827"/>
    </source>
</evidence>
<evidence type="ECO:0000259" key="6">
    <source>
        <dbReference type="Pfam" id="PF00732"/>
    </source>
</evidence>
<dbReference type="SUPFAM" id="SSF54373">
    <property type="entry name" value="FAD-linked reductases, C-terminal domain"/>
    <property type="match status" value="1"/>
</dbReference>
<keyword evidence="4" id="KW-0274">FAD</keyword>
<dbReference type="GO" id="GO:0050660">
    <property type="term" value="F:flavin adenine dinucleotide binding"/>
    <property type="evidence" value="ECO:0007669"/>
    <property type="project" value="InterPro"/>
</dbReference>
<dbReference type="InterPro" id="IPR051473">
    <property type="entry name" value="P2Ox-like"/>
</dbReference>
<sequence>MVVGSGATGGVAAMTLAEAGLDVVVVEAGPALTPRQALGGEPGNTWKRLTRLLGGRQRRQAHHPGYWKANPDLFVDERKHPYSTPPDQPFLWTRGRQVGGRSLTWGGITLRLSDRELRAADGDGYGRNWPLRHRDLDPHYTWLEQFLAVRGQRDGLSVLPDGCYRPASPLTAAEQHMRRALTCHRPEDRLIPSRGFALEPNPDGGNPWPRRTSQGAALARAMATGRCRLVSGAVVSHVAMAKGGQQAEGVAYRAGSPPRELLLRARLVVLCASTIESLRILLHSGPAHRTPGLPDPAGLTGRGLMDHVSVARFFHLPGVAVGEATAPLSGAESFFIPHNGSHNTAAATSGGAPLRGYGLWGGAQRLGIPAPLRRVGPGAIGFLVGHGEVLSHPDNRVQLDHNRHDHCGLPVPLVRCRWRSAERGLLRAMAHHMAEVVRVSGGVTAGLPELVRMPGVAGVVRAVEVRHHHGAPPGYYIHEVGGASMGCSPRESLLDPWNRHWHCPNLLVTDGACWVSSGWQSPTLTAMAITRRACQAEAQRLGHGGA</sequence>
<gene>
    <name evidence="8" type="ORF">TE42_03535</name>
</gene>
<comment type="similarity">
    <text evidence="2">Belongs to the GMC oxidoreductase family.</text>
</comment>
<name>A0A0G2HLX4_9SYNE</name>
<dbReference type="InterPro" id="IPR036188">
    <property type="entry name" value="FAD/NAD-bd_sf"/>
</dbReference>
<evidence type="ECO:0008006" key="10">
    <source>
        <dbReference type="Google" id="ProtNLM"/>
    </source>
</evidence>
<dbReference type="Pfam" id="PF13450">
    <property type="entry name" value="NAD_binding_8"/>
    <property type="match status" value="1"/>
</dbReference>